<protein>
    <submittedName>
        <fullName evidence="1">Uncharacterized protein</fullName>
    </submittedName>
</protein>
<sequence length="195" mass="22052">MTYQAEAVSPECRTLEHHLSLMLSRVERRQEKEPAAPADGQINNILYGGLRDTMRLTQSFMAACAHGYSLEYRARRLSEFASGMHRVVDMVHALEGEKHLSPLFDRMMNREYAELQTLVFQMRDVVYADAPKLKNPPPVSPKAPDPFSMACTLMMMPALLAWGVMSGFAAGLREAAEERAQVSRPPRHLKLVHNR</sequence>
<gene>
    <name evidence="1" type="ORF">HYS17_10745</name>
</gene>
<dbReference type="Proteomes" id="UP000595362">
    <property type="component" value="Chromosome"/>
</dbReference>
<dbReference type="AlphaFoldDB" id="A0A7T5R1S3"/>
<accession>A0A7T5R1S3</accession>
<proteinExistence type="predicted"/>
<evidence type="ECO:0000313" key="1">
    <source>
        <dbReference type="EMBL" id="QQG35962.1"/>
    </source>
</evidence>
<reference evidence="1 2" key="1">
    <citation type="submission" date="2020-07" db="EMBL/GenBank/DDBJ databases">
        <title>Huge and variable diversity of episymbiotic CPR bacteria and DPANN archaea in groundwater ecosystems.</title>
        <authorList>
            <person name="He C.Y."/>
            <person name="Keren R."/>
            <person name="Whittaker M."/>
            <person name="Farag I.F."/>
            <person name="Doudna J."/>
            <person name="Cate J.H.D."/>
            <person name="Banfield J.F."/>
        </authorList>
    </citation>
    <scope>NUCLEOTIDE SEQUENCE [LARGE SCALE GENOMIC DNA]</scope>
    <source>
        <strain evidence="1">NC_groundwater_70_Ag_B-0.1um_54_66</strain>
    </source>
</reference>
<evidence type="ECO:0000313" key="2">
    <source>
        <dbReference type="Proteomes" id="UP000595362"/>
    </source>
</evidence>
<name>A0A7T5R1S3_9BACT</name>
<dbReference type="EMBL" id="CP066681">
    <property type="protein sequence ID" value="QQG35962.1"/>
    <property type="molecule type" value="Genomic_DNA"/>
</dbReference>
<organism evidence="1 2">
    <name type="scientific">Micavibrio aeruginosavorus</name>
    <dbReference type="NCBI Taxonomy" id="349221"/>
    <lineage>
        <taxon>Bacteria</taxon>
        <taxon>Pseudomonadati</taxon>
        <taxon>Bdellovibrionota</taxon>
        <taxon>Bdellovibrionia</taxon>
        <taxon>Bdellovibrionales</taxon>
        <taxon>Pseudobdellovibrionaceae</taxon>
        <taxon>Micavibrio</taxon>
    </lineage>
</organism>